<dbReference type="EMBL" id="JAESND010000001">
    <property type="protein sequence ID" value="MBM3114954.1"/>
    <property type="molecule type" value="Genomic_DNA"/>
</dbReference>
<accession>A0ABS2BH69</accession>
<dbReference type="Proteomes" id="UP000809431">
    <property type="component" value="Unassembled WGS sequence"/>
</dbReference>
<protein>
    <recommendedName>
        <fullName evidence="2">Terminase large subunit gp17-like C-terminal domain-containing protein</fullName>
    </recommendedName>
</protein>
<evidence type="ECO:0000313" key="3">
    <source>
        <dbReference type="EMBL" id="MBM3114954.1"/>
    </source>
</evidence>
<dbReference type="Gene3D" id="3.30.420.240">
    <property type="match status" value="1"/>
</dbReference>
<evidence type="ECO:0000313" key="4">
    <source>
        <dbReference type="Proteomes" id="UP000809431"/>
    </source>
</evidence>
<gene>
    <name evidence="3" type="ORF">JMJ54_03855</name>
</gene>
<feature type="domain" description="Terminase large subunit gp17-like C-terminal" evidence="2">
    <location>
        <begin position="1"/>
        <end position="120"/>
    </location>
</feature>
<sequence length="137" mass="15160">MDFEAQASAIRAITERYRVTYIGIDATGIGQGVYQLVRQFFPAAEQISYSPEVKTRLVLKAYDVISKGRLEFDGTDLAQAFMAIRKTLTASGRQVTYEAGRSDETGHADLAWACMHALSHEPLEGATGNNRSFMEMC</sequence>
<evidence type="ECO:0000259" key="2">
    <source>
        <dbReference type="Pfam" id="PF17289"/>
    </source>
</evidence>
<keyword evidence="1" id="KW-1188">Viral release from host cell</keyword>
<reference evidence="3 4" key="1">
    <citation type="submission" date="2021-01" db="EMBL/GenBank/DDBJ databases">
        <title>Draft Genome Sequence and Polyhydroxyalkanoate Biosynthetic Potential of Jeongeupia naejangsanensis Type Strain DSM 24253.</title>
        <authorList>
            <person name="Turrini P."/>
            <person name="Artuso I."/>
            <person name="Lugli G.A."/>
            <person name="Frangipani E."/>
            <person name="Ventura M."/>
            <person name="Visca P."/>
        </authorList>
    </citation>
    <scope>NUCLEOTIDE SEQUENCE [LARGE SCALE GENOMIC DNA]</scope>
    <source>
        <strain evidence="3 4">DSM 24253</strain>
    </source>
</reference>
<name>A0ABS2BH69_9NEIS</name>
<dbReference type="Pfam" id="PF17289">
    <property type="entry name" value="Terminase_6C"/>
    <property type="match status" value="1"/>
</dbReference>
<dbReference type="InterPro" id="IPR035421">
    <property type="entry name" value="Terminase_6C"/>
</dbReference>
<proteinExistence type="predicted"/>
<keyword evidence="4" id="KW-1185">Reference proteome</keyword>
<comment type="caution">
    <text evidence="3">The sequence shown here is derived from an EMBL/GenBank/DDBJ whole genome shotgun (WGS) entry which is preliminary data.</text>
</comment>
<organism evidence="3 4">
    <name type="scientific">Jeongeupia naejangsanensis</name>
    <dbReference type="NCBI Taxonomy" id="613195"/>
    <lineage>
        <taxon>Bacteria</taxon>
        <taxon>Pseudomonadati</taxon>
        <taxon>Pseudomonadota</taxon>
        <taxon>Betaproteobacteria</taxon>
        <taxon>Neisseriales</taxon>
        <taxon>Chitinibacteraceae</taxon>
        <taxon>Jeongeupia</taxon>
    </lineage>
</organism>
<evidence type="ECO:0000256" key="1">
    <source>
        <dbReference type="ARBA" id="ARBA00022612"/>
    </source>
</evidence>